<dbReference type="RefSeq" id="XP_012809794.2">
    <property type="nucleotide sequence ID" value="XM_012954340.3"/>
</dbReference>
<dbReference type="InterPro" id="IPR050473">
    <property type="entry name" value="A2M/Complement_sys"/>
</dbReference>
<dbReference type="GO" id="GO:0005615">
    <property type="term" value="C:extracellular space"/>
    <property type="evidence" value="ECO:0007669"/>
    <property type="project" value="InterPro"/>
</dbReference>
<dbReference type="SUPFAM" id="SSF48239">
    <property type="entry name" value="Terpenoid cyclases/Protein prenyltransferases"/>
    <property type="match status" value="1"/>
</dbReference>
<dbReference type="Pfam" id="PF07678">
    <property type="entry name" value="TED_complement"/>
    <property type="match status" value="1"/>
</dbReference>
<evidence type="ECO:0000313" key="3">
    <source>
        <dbReference type="RefSeq" id="XP_012809794.2"/>
    </source>
</evidence>
<dbReference type="PANTHER" id="PTHR11412:SF165">
    <property type="entry name" value="ALPHA-2-MACROGLOBULIN"/>
    <property type="match status" value="1"/>
</dbReference>
<dbReference type="Xenbase" id="XB-GENE-29085151">
    <property type="gene designation" value="LOC101731171"/>
</dbReference>
<dbReference type="GeneID" id="101731171"/>
<evidence type="ECO:0000313" key="4">
    <source>
        <dbReference type="Xenbase" id="XB-GENE-29085151"/>
    </source>
</evidence>
<dbReference type="InterPro" id="IPR008930">
    <property type="entry name" value="Terpenoid_cyclase/PrenylTrfase"/>
</dbReference>
<dbReference type="Proteomes" id="UP000008143">
    <property type="component" value="Chromosome 7"/>
</dbReference>
<evidence type="ECO:0000313" key="2">
    <source>
        <dbReference type="Proteomes" id="UP000008143"/>
    </source>
</evidence>
<proteinExistence type="predicted"/>
<feature type="domain" description="Alpha-macroglobulin-like TED" evidence="1">
    <location>
        <begin position="1"/>
        <end position="115"/>
    </location>
</feature>
<dbReference type="InterPro" id="IPR011626">
    <property type="entry name" value="Alpha-macroglobulin_TED"/>
</dbReference>
<reference evidence="3" key="1">
    <citation type="submission" date="2025-08" db="UniProtKB">
        <authorList>
            <consortium name="RefSeq"/>
        </authorList>
    </citation>
    <scope>IDENTIFICATION</scope>
    <source>
        <strain evidence="3">Nigerian</strain>
        <tissue evidence="3">Liver and blood</tissue>
    </source>
</reference>
<evidence type="ECO:0000259" key="1">
    <source>
        <dbReference type="Pfam" id="PF07678"/>
    </source>
</evidence>
<protein>
    <submittedName>
        <fullName evidence="3">Alpha-2-macroglobulin-like</fullName>
    </submittedName>
</protein>
<dbReference type="KEGG" id="xtr:101731171"/>
<accession>A0A8J0SD30</accession>
<keyword evidence="2" id="KW-1185">Reference proteome</keyword>
<dbReference type="AlphaFoldDB" id="A0A8J0SD30"/>
<sequence>MAYAFTLAGRMDIRRQLLQSLDEQAIKKDGTVHLHRPEFSDDSGVDRFPYRRAPSAEVEMNSYMLLALLSKPNVSDDDLTLATQVVSWMIKQQNPNGGFSSTQDTVVALQALSLYGSLTLSHDNGFTFFGQNSSCRVPCRGIKPVASPTYCPEGSPRVLNLELPA</sequence>
<dbReference type="OrthoDB" id="9998011at2759"/>
<dbReference type="Gene3D" id="1.50.10.20">
    <property type="match status" value="1"/>
</dbReference>
<organism evidence="2 3">
    <name type="scientific">Xenopus tropicalis</name>
    <name type="common">Western clawed frog</name>
    <name type="synonym">Silurana tropicalis</name>
    <dbReference type="NCBI Taxonomy" id="8364"/>
    <lineage>
        <taxon>Eukaryota</taxon>
        <taxon>Metazoa</taxon>
        <taxon>Chordata</taxon>
        <taxon>Craniata</taxon>
        <taxon>Vertebrata</taxon>
        <taxon>Euteleostomi</taxon>
        <taxon>Amphibia</taxon>
        <taxon>Batrachia</taxon>
        <taxon>Anura</taxon>
        <taxon>Pipoidea</taxon>
        <taxon>Pipidae</taxon>
        <taxon>Xenopodinae</taxon>
        <taxon>Xenopus</taxon>
        <taxon>Silurana</taxon>
    </lineage>
</organism>
<name>A0A8J0SD30_XENTR</name>
<dbReference type="AGR" id="Xenbase:XB-GENE-29085151"/>
<gene>
    <name evidence="3 4" type="primary">LOC101731171</name>
</gene>
<dbReference type="PANTHER" id="PTHR11412">
    <property type="entry name" value="MACROGLOBULIN / COMPLEMENT"/>
    <property type="match status" value="1"/>
</dbReference>